<dbReference type="GO" id="GO:0008270">
    <property type="term" value="F:zinc ion binding"/>
    <property type="evidence" value="ECO:0007669"/>
    <property type="project" value="UniProtKB-KW"/>
</dbReference>
<dbReference type="Proteomes" id="UP000694050">
    <property type="component" value="Unassembled WGS sequence"/>
</dbReference>
<dbReference type="PANTHER" id="PTHR40626:SF11">
    <property type="entry name" value="ZINC FINGER PROTEIN YPR022C"/>
    <property type="match status" value="1"/>
</dbReference>
<dbReference type="GO" id="GO:0005634">
    <property type="term" value="C:nucleus"/>
    <property type="evidence" value="ECO:0007669"/>
    <property type="project" value="UniProtKB-SubCell"/>
</dbReference>
<feature type="region of interest" description="Disordered" evidence="8">
    <location>
        <begin position="91"/>
        <end position="110"/>
    </location>
</feature>
<dbReference type="SMART" id="SM00355">
    <property type="entry name" value="ZnF_C2H2"/>
    <property type="match status" value="2"/>
</dbReference>
<evidence type="ECO:0000256" key="2">
    <source>
        <dbReference type="ARBA" id="ARBA00022723"/>
    </source>
</evidence>
<dbReference type="InterPro" id="IPR013087">
    <property type="entry name" value="Znf_C2H2_type"/>
</dbReference>
<evidence type="ECO:0000256" key="5">
    <source>
        <dbReference type="ARBA" id="ARBA00022833"/>
    </source>
</evidence>
<keyword evidence="3" id="KW-0677">Repeat</keyword>
<accession>A0A8J5TMK7</accession>
<reference evidence="10" key="1">
    <citation type="submission" date="2021-04" db="EMBL/GenBank/DDBJ databases">
        <title>First draft genome resource for Brassicaceae pathogens Fusarium oxysporum f. sp. raphani and Fusarium oxysporum f. sp. rapae.</title>
        <authorList>
            <person name="Asai S."/>
        </authorList>
    </citation>
    <scope>NUCLEOTIDE SEQUENCE</scope>
    <source>
        <strain evidence="10">Tf1208</strain>
    </source>
</reference>
<organism evidence="10 11">
    <name type="scientific">Fusarium oxysporum f. sp. rapae</name>
    <dbReference type="NCBI Taxonomy" id="485398"/>
    <lineage>
        <taxon>Eukaryota</taxon>
        <taxon>Fungi</taxon>
        <taxon>Dikarya</taxon>
        <taxon>Ascomycota</taxon>
        <taxon>Pezizomycotina</taxon>
        <taxon>Sordariomycetes</taxon>
        <taxon>Hypocreomycetidae</taxon>
        <taxon>Hypocreales</taxon>
        <taxon>Nectriaceae</taxon>
        <taxon>Fusarium</taxon>
        <taxon>Fusarium oxysporum species complex</taxon>
    </lineage>
</organism>
<evidence type="ECO:0000256" key="8">
    <source>
        <dbReference type="SAM" id="MobiDB-lite"/>
    </source>
</evidence>
<evidence type="ECO:0000256" key="7">
    <source>
        <dbReference type="PROSITE-ProRule" id="PRU00042"/>
    </source>
</evidence>
<dbReference type="GO" id="GO:0000981">
    <property type="term" value="F:DNA-binding transcription factor activity, RNA polymerase II-specific"/>
    <property type="evidence" value="ECO:0007669"/>
    <property type="project" value="InterPro"/>
</dbReference>
<comment type="subcellular location">
    <subcellularLocation>
        <location evidence="1">Nucleus</location>
    </subcellularLocation>
</comment>
<protein>
    <submittedName>
        <fullName evidence="10">Regulatory protein ADR1</fullName>
    </submittedName>
</protein>
<comment type="caution">
    <text evidence="10">The sequence shown here is derived from an EMBL/GenBank/DDBJ whole genome shotgun (WGS) entry which is preliminary data.</text>
</comment>
<dbReference type="PROSITE" id="PS50157">
    <property type="entry name" value="ZINC_FINGER_C2H2_2"/>
    <property type="match status" value="2"/>
</dbReference>
<dbReference type="GO" id="GO:0000785">
    <property type="term" value="C:chromatin"/>
    <property type="evidence" value="ECO:0007669"/>
    <property type="project" value="TreeGrafter"/>
</dbReference>
<evidence type="ECO:0000256" key="3">
    <source>
        <dbReference type="ARBA" id="ARBA00022737"/>
    </source>
</evidence>
<evidence type="ECO:0000313" key="10">
    <source>
        <dbReference type="EMBL" id="KAG7404133.1"/>
    </source>
</evidence>
<evidence type="ECO:0000256" key="6">
    <source>
        <dbReference type="ARBA" id="ARBA00023242"/>
    </source>
</evidence>
<evidence type="ECO:0000256" key="1">
    <source>
        <dbReference type="ARBA" id="ARBA00004123"/>
    </source>
</evidence>
<dbReference type="AlphaFoldDB" id="A0A8J5TMK7"/>
<dbReference type="GO" id="GO:0000978">
    <property type="term" value="F:RNA polymerase II cis-regulatory region sequence-specific DNA binding"/>
    <property type="evidence" value="ECO:0007669"/>
    <property type="project" value="InterPro"/>
</dbReference>
<name>A0A8J5TMK7_FUSOX</name>
<proteinExistence type="predicted"/>
<evidence type="ECO:0000259" key="9">
    <source>
        <dbReference type="PROSITE" id="PS50157"/>
    </source>
</evidence>
<sequence>METETENPHPQDPSRRHTCSYCERGFRKPEHLRRHTRIHTKEKPYRCHCGSSFSRRDLLLRHERLNHQGNRPEAVTSEAEGASLVATAEGSDHCSASFEQAPTSQPSSDIAARLSSFPQHERHHPLYDFYNFLANSSLVNLVESQSSGQVSSAHPQVVQGARDLDQPSLPRTVANSETGAHLAYFILSDPSVQEYAAPNPDFSLPSSQTVRRYVNSFFHHFKLPVIHPSIVHSDSLCPTLVLAMLAIGSTYLFETQKASSFFNASKTIVVKHWTSSKHDRTQGTHWSASALAATFLLLLEYTKLEQAKDVTQTTGIWQSGLIYYLSISGDHTSSMLESEKCFTQWVQRETERRTQLFGCCASTLNTFLFEFLPGLSKMPSYLQLPCPPDAWACPTSDEFRPRQRAQDERMEPLLPWFDNFLSRVDAATAPQLDASALELPYIVAALLSNRIMALSNPSLSNLPTGWIEQQHRLIAKTATDYLLTRQSSAPYRQRVGTLFDDTEALFRLIRVRLAFNWPSDAGSNFLYSQSSCQLASILYKLPEPRPASLDLLIPAISDCVDILEEPATTGIAFFVRSISSYWSVEQLVLAFESALLLCKWLSHVHITKIASQGELELVWRVQALIPCAWSSVDGVDDLAPDLDAKDLALSLVRFWAEVFKTPGNKPFAHLLGENLSEYANMMAHSQSI</sequence>
<feature type="domain" description="C2H2-type" evidence="9">
    <location>
        <begin position="17"/>
        <end position="44"/>
    </location>
</feature>
<keyword evidence="2" id="KW-0479">Metal-binding</keyword>
<evidence type="ECO:0000256" key="4">
    <source>
        <dbReference type="ARBA" id="ARBA00022771"/>
    </source>
</evidence>
<dbReference type="Pfam" id="PF00096">
    <property type="entry name" value="zf-C2H2"/>
    <property type="match status" value="1"/>
</dbReference>
<keyword evidence="6" id="KW-0539">Nucleus</keyword>
<keyword evidence="4 7" id="KW-0863">Zinc-finger</keyword>
<dbReference type="PROSITE" id="PS00028">
    <property type="entry name" value="ZINC_FINGER_C2H2_1"/>
    <property type="match status" value="1"/>
</dbReference>
<evidence type="ECO:0000313" key="11">
    <source>
        <dbReference type="Proteomes" id="UP000694050"/>
    </source>
</evidence>
<feature type="domain" description="C2H2-type" evidence="9">
    <location>
        <begin position="45"/>
        <end position="72"/>
    </location>
</feature>
<feature type="compositionally biased region" description="Polar residues" evidence="8">
    <location>
        <begin position="97"/>
        <end position="108"/>
    </location>
</feature>
<gene>
    <name evidence="10" type="primary">ADR1-2</name>
    <name evidence="10" type="ORF">Forpe1208_v015628</name>
</gene>
<dbReference type="EMBL" id="JAELUQ010000013">
    <property type="protein sequence ID" value="KAG7404133.1"/>
    <property type="molecule type" value="Genomic_DNA"/>
</dbReference>
<keyword evidence="5" id="KW-0862">Zinc</keyword>
<dbReference type="InterPro" id="IPR051059">
    <property type="entry name" value="VerF-like"/>
</dbReference>
<dbReference type="PANTHER" id="PTHR40626">
    <property type="entry name" value="MIP31509P"/>
    <property type="match status" value="1"/>
</dbReference>